<dbReference type="PANTHER" id="PTHR23404">
    <property type="entry name" value="MOLYBDOPTERIN SYNTHASE RELATED"/>
    <property type="match status" value="1"/>
</dbReference>
<dbReference type="AlphaFoldDB" id="A0A8J7Y8N0"/>
<reference evidence="2 3" key="1">
    <citation type="submission" date="2021-06" db="EMBL/GenBank/DDBJ databases">
        <title>New haloarchaea isolates fom saline soil.</title>
        <authorList>
            <person name="Duran-Viseras A."/>
            <person name="Sanchez-Porro C.S."/>
            <person name="Ventosa A."/>
        </authorList>
    </citation>
    <scope>NUCLEOTIDE SEQUENCE [LARGE SCALE GENOMIC DNA]</scope>
    <source>
        <strain evidence="2 3">JCM 183640</strain>
    </source>
</reference>
<dbReference type="RefSeq" id="WP_162316883.1">
    <property type="nucleotide sequence ID" value="NZ_JAHQXF010000001.1"/>
</dbReference>
<name>A0A8J7Y8N0_9EURY</name>
<dbReference type="Gene3D" id="3.90.1170.40">
    <property type="entry name" value="Molybdopterin biosynthesis MoaE subunit"/>
    <property type="match status" value="1"/>
</dbReference>
<evidence type="ECO:0000259" key="1">
    <source>
        <dbReference type="Pfam" id="PF03205"/>
    </source>
</evidence>
<protein>
    <submittedName>
        <fullName evidence="2">Molybdopterin synthase</fullName>
        <ecNumber evidence="2">2.8.1.12</ecNumber>
    </submittedName>
</protein>
<proteinExistence type="predicted"/>
<dbReference type="InterPro" id="IPR004435">
    <property type="entry name" value="MobB_dom"/>
</dbReference>
<dbReference type="Pfam" id="PF02391">
    <property type="entry name" value="MoaE"/>
    <property type="match status" value="1"/>
</dbReference>
<feature type="domain" description="Molybdopterin-guanine dinucleotide biosynthesis protein B (MobB)" evidence="1">
    <location>
        <begin position="3"/>
        <end position="108"/>
    </location>
</feature>
<dbReference type="EMBL" id="JAHQXF010000001">
    <property type="protein sequence ID" value="MBV0923778.1"/>
    <property type="molecule type" value="Genomic_DNA"/>
</dbReference>
<organism evidence="2 3">
    <name type="scientific">Haloarcula limicola</name>
    <dbReference type="NCBI Taxonomy" id="1429915"/>
    <lineage>
        <taxon>Archaea</taxon>
        <taxon>Methanobacteriati</taxon>
        <taxon>Methanobacteriota</taxon>
        <taxon>Stenosarchaea group</taxon>
        <taxon>Halobacteria</taxon>
        <taxon>Halobacteriales</taxon>
        <taxon>Haloarculaceae</taxon>
        <taxon>Haloarcula</taxon>
    </lineage>
</organism>
<dbReference type="NCBIfam" id="TIGR00176">
    <property type="entry name" value="mobB"/>
    <property type="match status" value="1"/>
</dbReference>
<comment type="caution">
    <text evidence="2">The sequence shown here is derived from an EMBL/GenBank/DDBJ whole genome shotgun (WGS) entry which is preliminary data.</text>
</comment>
<accession>A0A8J7Y8N0</accession>
<dbReference type="Pfam" id="PF03205">
    <property type="entry name" value="MobB"/>
    <property type="match status" value="1"/>
</dbReference>
<evidence type="ECO:0000313" key="3">
    <source>
        <dbReference type="Proteomes" id="UP000766550"/>
    </source>
</evidence>
<dbReference type="InterPro" id="IPR027417">
    <property type="entry name" value="P-loop_NTPase"/>
</dbReference>
<dbReference type="OrthoDB" id="45235at2157"/>
<dbReference type="CDD" id="cd00756">
    <property type="entry name" value="MoaE"/>
    <property type="match status" value="1"/>
</dbReference>
<dbReference type="InterPro" id="IPR003448">
    <property type="entry name" value="Mopterin_biosynth_MoaE"/>
</dbReference>
<dbReference type="EC" id="2.8.1.12" evidence="2"/>
<dbReference type="SUPFAM" id="SSF52540">
    <property type="entry name" value="P-loop containing nucleoside triphosphate hydrolases"/>
    <property type="match status" value="1"/>
</dbReference>
<dbReference type="InterPro" id="IPR036563">
    <property type="entry name" value="MoaE_sf"/>
</dbReference>
<sequence length="292" mass="31638">MHVLRVVGPSDAGKTTLVERLTERLAEEGRVATVKHIDCDPDVDTEGKDTARHRAAGAGETYGVTSDGSWFATGENRSLSDLLDGFAPEYDYALVEGYGDATLPTVVLGGEGGDAADDSDGREYAGEILQRAPDADSVDVEAALDALAETEPYETLESLVRRAKRSPDAEFSGAIATFTGRVRARDGPEDAATEFLEFEKYDGVAEEKMAAISEELEAREGVYDVVLHHRTGVVEAGEDIVFVVVLAGHRAEAFETVEDGIDRLKAEVPLFKKEVTVDGEFWAHQHEEHSHD</sequence>
<evidence type="ECO:0000313" key="2">
    <source>
        <dbReference type="EMBL" id="MBV0923778.1"/>
    </source>
</evidence>
<dbReference type="Proteomes" id="UP000766550">
    <property type="component" value="Unassembled WGS sequence"/>
</dbReference>
<keyword evidence="3" id="KW-1185">Reference proteome</keyword>
<keyword evidence="2" id="KW-0808">Transferase</keyword>
<dbReference type="NCBIfam" id="NF011061">
    <property type="entry name" value="PRK14493.1"/>
    <property type="match status" value="1"/>
</dbReference>
<dbReference type="SUPFAM" id="SSF54690">
    <property type="entry name" value="Molybdopterin synthase subunit MoaE"/>
    <property type="match status" value="1"/>
</dbReference>
<dbReference type="GO" id="GO:0006777">
    <property type="term" value="P:Mo-molybdopterin cofactor biosynthetic process"/>
    <property type="evidence" value="ECO:0007669"/>
    <property type="project" value="InterPro"/>
</dbReference>
<dbReference type="GO" id="GO:0005525">
    <property type="term" value="F:GTP binding"/>
    <property type="evidence" value="ECO:0007669"/>
    <property type="project" value="InterPro"/>
</dbReference>
<dbReference type="GO" id="GO:0030366">
    <property type="term" value="F:molybdopterin synthase activity"/>
    <property type="evidence" value="ECO:0007669"/>
    <property type="project" value="UniProtKB-EC"/>
</dbReference>
<gene>
    <name evidence="2" type="ORF">KTS45_06140</name>
</gene>
<dbReference type="Gene3D" id="3.40.50.300">
    <property type="entry name" value="P-loop containing nucleotide triphosphate hydrolases"/>
    <property type="match status" value="1"/>
</dbReference>